<dbReference type="InterPro" id="IPR042106">
    <property type="entry name" value="Nuo/plastoQ_OxRdtase_6_NuoJ"/>
</dbReference>
<sequence>MIYFIFAYFCLATLGISIMSLTRKNPVHAVLWLLLLFLHVAVIYLFLNAEFLAMVQVIVYAGAILVMFLFTLFLLGARQLPKHKRYTSILEGRLLIGLSITATLLAVFSSIKAEYSGKYTIKYVHDVGNTKAIGAMLFNEYSLAVLILGVILLIPMIAVSVLAWRRKDDTS</sequence>
<dbReference type="GO" id="GO:0016491">
    <property type="term" value="F:oxidoreductase activity"/>
    <property type="evidence" value="ECO:0007669"/>
    <property type="project" value="UniProtKB-KW"/>
</dbReference>
<reference evidence="4" key="1">
    <citation type="submission" date="2008-08" db="EMBL/GenBank/DDBJ databases">
        <title>The complete genome sequence of Thermodesulfovibrio yellowstonii strain ATCC 51303 / DSM 11347 / YP87.</title>
        <authorList>
            <person name="Dodson R.J."/>
            <person name="Durkin A.S."/>
            <person name="Wu M."/>
            <person name="Eisen J."/>
            <person name="Sutton G."/>
        </authorList>
    </citation>
    <scope>NUCLEOTIDE SEQUENCE [LARGE SCALE GENOMIC DNA]</scope>
    <source>
        <strain evidence="4">ATCC 51303 / DSM 11347 / YP87</strain>
    </source>
</reference>
<dbReference type="KEGG" id="tye:THEYE_A1120"/>
<comment type="similarity">
    <text evidence="1 2">Belongs to the complex I subunit 6 family.</text>
</comment>
<gene>
    <name evidence="3" type="ordered locus">THEYE_A1120</name>
</gene>
<evidence type="ECO:0000313" key="4">
    <source>
        <dbReference type="Proteomes" id="UP000000718"/>
    </source>
</evidence>
<dbReference type="PANTHER" id="PTHR33269">
    <property type="entry name" value="NADH-UBIQUINONE OXIDOREDUCTASE CHAIN 6"/>
    <property type="match status" value="1"/>
</dbReference>
<keyword evidence="2" id="KW-1133">Transmembrane helix</keyword>
<dbReference type="EMBL" id="CP001147">
    <property type="protein sequence ID" value="ACI21501.1"/>
    <property type="molecule type" value="Genomic_DNA"/>
</dbReference>
<dbReference type="PATRIC" id="fig|289376.4.peg.1098"/>
<name>B5YL29_THEYD</name>
<dbReference type="Gene3D" id="1.20.120.1200">
    <property type="entry name" value="NADH-ubiquinone/plastoquinone oxidoreductase chain 6, subunit NuoJ"/>
    <property type="match status" value="1"/>
</dbReference>
<organism evidence="3 4">
    <name type="scientific">Thermodesulfovibrio yellowstonii (strain ATCC 51303 / DSM 11347 / YP87)</name>
    <dbReference type="NCBI Taxonomy" id="289376"/>
    <lineage>
        <taxon>Bacteria</taxon>
        <taxon>Pseudomonadati</taxon>
        <taxon>Nitrospirota</taxon>
        <taxon>Thermodesulfovibrionia</taxon>
        <taxon>Thermodesulfovibrionales</taxon>
        <taxon>Thermodesulfovibrionaceae</taxon>
        <taxon>Thermodesulfovibrio</taxon>
    </lineage>
</organism>
<evidence type="ECO:0000256" key="1">
    <source>
        <dbReference type="ARBA" id="ARBA00005698"/>
    </source>
</evidence>
<dbReference type="AlphaFoldDB" id="B5YL29"/>
<dbReference type="GO" id="GO:0048038">
    <property type="term" value="F:quinone binding"/>
    <property type="evidence" value="ECO:0007669"/>
    <property type="project" value="UniProtKB-UniRule"/>
</dbReference>
<dbReference type="eggNOG" id="COG0839">
    <property type="taxonomic scope" value="Bacteria"/>
</dbReference>
<keyword evidence="2" id="KW-0520">NAD</keyword>
<keyword evidence="4" id="KW-1185">Reference proteome</keyword>
<dbReference type="PANTHER" id="PTHR33269:SF17">
    <property type="entry name" value="NADH-UBIQUINONE OXIDOREDUCTASE CHAIN 6"/>
    <property type="match status" value="1"/>
</dbReference>
<protein>
    <recommendedName>
        <fullName evidence="2">NADH-quinone oxidoreductase subunit J</fullName>
        <ecNumber evidence="2">7.1.1.-</ecNumber>
    </recommendedName>
</protein>
<evidence type="ECO:0000256" key="2">
    <source>
        <dbReference type="RuleBase" id="RU004429"/>
    </source>
</evidence>
<keyword evidence="2" id="KW-0812">Transmembrane</keyword>
<feature type="transmembrane region" description="Helical" evidence="2">
    <location>
        <begin position="6"/>
        <end position="22"/>
    </location>
</feature>
<accession>B5YL29</accession>
<dbReference type="RefSeq" id="WP_012546215.1">
    <property type="nucleotide sequence ID" value="NC_011296.1"/>
</dbReference>
<dbReference type="InterPro" id="IPR001457">
    <property type="entry name" value="NADH_UbQ/plastoQ_OxRdtase_su6"/>
</dbReference>
<dbReference type="OrthoDB" id="9814997at2"/>
<evidence type="ECO:0000313" key="3">
    <source>
        <dbReference type="EMBL" id="ACI21501.1"/>
    </source>
</evidence>
<dbReference type="GO" id="GO:0008137">
    <property type="term" value="F:NADH dehydrogenase (ubiquinone) activity"/>
    <property type="evidence" value="ECO:0007669"/>
    <property type="project" value="UniProtKB-UniRule"/>
</dbReference>
<keyword evidence="2" id="KW-1003">Cell membrane</keyword>
<dbReference type="HOGENOM" id="CLU_085957_4_1_0"/>
<dbReference type="Pfam" id="PF00499">
    <property type="entry name" value="Oxidored_q3"/>
    <property type="match status" value="1"/>
</dbReference>
<keyword evidence="2" id="KW-0874">Quinone</keyword>
<feature type="transmembrane region" description="Helical" evidence="2">
    <location>
        <begin position="53"/>
        <end position="74"/>
    </location>
</feature>
<comment type="subcellular location">
    <subcellularLocation>
        <location evidence="2">Cell membrane</location>
        <topology evidence="2">Multi-pass membrane protein</topology>
    </subcellularLocation>
</comment>
<feature type="transmembrane region" description="Helical" evidence="2">
    <location>
        <begin position="141"/>
        <end position="164"/>
    </location>
</feature>
<comment type="function">
    <text evidence="2">NDH-1 shuttles electrons from NADH, via FMN and iron-sulfur (Fe-S) centers, to quinones in the respiratory chain. Couples the redox reaction to proton translocation (for every two electrons transferred, four hydrogen ions are translocated across the cytoplasmic membrane), and thus conserves the redox energy in a proton gradient.</text>
</comment>
<comment type="catalytic activity">
    <reaction evidence="2">
        <text>a quinone + NADH + 5 H(+)(in) = a quinol + NAD(+) + 4 H(+)(out)</text>
        <dbReference type="Rhea" id="RHEA:57888"/>
        <dbReference type="ChEBI" id="CHEBI:15378"/>
        <dbReference type="ChEBI" id="CHEBI:24646"/>
        <dbReference type="ChEBI" id="CHEBI:57540"/>
        <dbReference type="ChEBI" id="CHEBI:57945"/>
        <dbReference type="ChEBI" id="CHEBI:132124"/>
    </reaction>
</comment>
<dbReference type="Proteomes" id="UP000000718">
    <property type="component" value="Chromosome"/>
</dbReference>
<dbReference type="GO" id="GO:0045271">
    <property type="term" value="C:respiratory chain complex I"/>
    <property type="evidence" value="ECO:0000318"/>
    <property type="project" value="GO_Central"/>
</dbReference>
<dbReference type="EnsemblBacteria" id="ACI21501">
    <property type="protein sequence ID" value="ACI21501"/>
    <property type="gene ID" value="THEYE_A1120"/>
</dbReference>
<dbReference type="InParanoid" id="B5YL29"/>
<dbReference type="GO" id="GO:0005886">
    <property type="term" value="C:plasma membrane"/>
    <property type="evidence" value="ECO:0007669"/>
    <property type="project" value="UniProtKB-SubCell"/>
</dbReference>
<dbReference type="EC" id="7.1.1.-" evidence="2"/>
<feature type="transmembrane region" description="Helical" evidence="2">
    <location>
        <begin position="94"/>
        <end position="111"/>
    </location>
</feature>
<reference evidence="3 4" key="2">
    <citation type="journal article" date="2015" name="Genome Announc.">
        <title>Genome Sequence of the Sulfate-Reducing Thermophilic Bacterium Thermodesulfovibrio yellowstonii Strain DSM 11347T (Phylum Nitrospirae).</title>
        <authorList>
            <person name="Bhatnagar S."/>
            <person name="Badger J.H."/>
            <person name="Madupu R."/>
            <person name="Khouri H.M."/>
            <person name="O'Connor E.M."/>
            <person name="Robb F.T."/>
            <person name="Ward N.L."/>
            <person name="Eisen J.A."/>
        </authorList>
    </citation>
    <scope>NUCLEOTIDE SEQUENCE [LARGE SCALE GENOMIC DNA]</scope>
    <source>
        <strain evidence="4">ATCC 51303 / DSM 11347 / YP87</strain>
    </source>
</reference>
<keyword evidence="3" id="KW-0560">Oxidoreductase</keyword>
<dbReference type="FunCoup" id="B5YL29">
    <property type="interactions" value="269"/>
</dbReference>
<proteinExistence type="inferred from homology"/>
<keyword evidence="2" id="KW-0472">Membrane</keyword>
<feature type="transmembrane region" description="Helical" evidence="2">
    <location>
        <begin position="29"/>
        <end position="47"/>
    </location>
</feature>
<dbReference type="STRING" id="289376.THEYE_A1120"/>